<dbReference type="Proteomes" id="UP000294919">
    <property type="component" value="Unassembled WGS sequence"/>
</dbReference>
<dbReference type="EMBL" id="SLWV01000004">
    <property type="protein sequence ID" value="TCO78702.1"/>
    <property type="molecule type" value="Genomic_DNA"/>
</dbReference>
<keyword evidence="1" id="KW-0238">DNA-binding</keyword>
<dbReference type="GO" id="GO:0046872">
    <property type="term" value="F:metal ion binding"/>
    <property type="evidence" value="ECO:0007669"/>
    <property type="project" value="InterPro"/>
</dbReference>
<gene>
    <name evidence="1" type="ORF">EV214_10486</name>
</gene>
<accession>A0A4R2KZP8</accession>
<dbReference type="PANTHER" id="PTHR33677:SF3">
    <property type="entry name" value="COPPER-SENSING TRANSCRIPTIONAL REPRESSOR RICR"/>
    <property type="match status" value="1"/>
</dbReference>
<dbReference type="Gene3D" id="1.20.58.1000">
    <property type="entry name" value="Metal-sensitive repressor, helix protomer"/>
    <property type="match status" value="1"/>
</dbReference>
<dbReference type="CDD" id="cd10152">
    <property type="entry name" value="SaCsoR-like_DUF156"/>
    <property type="match status" value="1"/>
</dbReference>
<reference evidence="1 2" key="1">
    <citation type="submission" date="2019-03" db="EMBL/GenBank/DDBJ databases">
        <title>Genomic Encyclopedia of Type Strains, Phase IV (KMG-IV): sequencing the most valuable type-strain genomes for metagenomic binning, comparative biology and taxonomic classification.</title>
        <authorList>
            <person name="Goeker M."/>
        </authorList>
    </citation>
    <scope>NUCLEOTIDE SEQUENCE [LARGE SCALE GENOMIC DNA]</scope>
    <source>
        <strain evidence="1 2">DSM 102940</strain>
    </source>
</reference>
<dbReference type="PANTHER" id="PTHR33677">
    <property type="entry name" value="TRANSCRIPTIONAL REPRESSOR FRMR-RELATED"/>
    <property type="match status" value="1"/>
</dbReference>
<dbReference type="InterPro" id="IPR003735">
    <property type="entry name" value="Metal_Tscrpt_repr"/>
</dbReference>
<keyword evidence="2" id="KW-1185">Reference proteome</keyword>
<organism evidence="1 2">
    <name type="scientific">Marinisporobacter balticus</name>
    <dbReference type="NCBI Taxonomy" id="2018667"/>
    <lineage>
        <taxon>Bacteria</taxon>
        <taxon>Bacillati</taxon>
        <taxon>Bacillota</taxon>
        <taxon>Clostridia</taxon>
        <taxon>Peptostreptococcales</taxon>
        <taxon>Thermotaleaceae</taxon>
        <taxon>Marinisporobacter</taxon>
    </lineage>
</organism>
<evidence type="ECO:0000313" key="2">
    <source>
        <dbReference type="Proteomes" id="UP000294919"/>
    </source>
</evidence>
<protein>
    <submittedName>
        <fullName evidence="1">DNA-binding FrmR family transcriptional regulator</fullName>
    </submittedName>
</protein>
<dbReference type="OrthoDB" id="9811244at2"/>
<sequence length="106" mass="12138">MDEQELCCSGEMTDKRHVDRPEKVNNALIKRLNRIEGQVRGIKGMIQKGVYCDDVLIQIAAVQSAMKGVSRLLLESHMHTCIIDRIKSDDEQVIDEFLKTIDRIIK</sequence>
<dbReference type="GO" id="GO:0045892">
    <property type="term" value="P:negative regulation of DNA-templated transcription"/>
    <property type="evidence" value="ECO:0007669"/>
    <property type="project" value="UniProtKB-ARBA"/>
</dbReference>
<dbReference type="RefSeq" id="WP_132243209.1">
    <property type="nucleotide sequence ID" value="NZ_SLWV01000004.1"/>
</dbReference>
<comment type="caution">
    <text evidence="1">The sequence shown here is derived from an EMBL/GenBank/DDBJ whole genome shotgun (WGS) entry which is preliminary data.</text>
</comment>
<dbReference type="Pfam" id="PF02583">
    <property type="entry name" value="Trns_repr_metal"/>
    <property type="match status" value="1"/>
</dbReference>
<evidence type="ECO:0000313" key="1">
    <source>
        <dbReference type="EMBL" id="TCO78702.1"/>
    </source>
</evidence>
<name>A0A4R2KZP8_9FIRM</name>
<dbReference type="GO" id="GO:0003677">
    <property type="term" value="F:DNA binding"/>
    <property type="evidence" value="ECO:0007669"/>
    <property type="project" value="UniProtKB-KW"/>
</dbReference>
<dbReference type="AlphaFoldDB" id="A0A4R2KZP8"/>
<dbReference type="InterPro" id="IPR038390">
    <property type="entry name" value="Metal_Tscrpt_repr_sf"/>
</dbReference>
<proteinExistence type="predicted"/>